<accession>G9FDB7</accession>
<dbReference type="AlphaFoldDB" id="G9FDB7"/>
<dbReference type="EMBL" id="JN109417">
    <property type="protein sequence ID" value="AEV58582.1"/>
    <property type="molecule type" value="Genomic_DNA"/>
</dbReference>
<feature type="signal peptide" evidence="2">
    <location>
        <begin position="1"/>
        <end position="28"/>
    </location>
</feature>
<feature type="compositionally biased region" description="Low complexity" evidence="1">
    <location>
        <begin position="201"/>
        <end position="213"/>
    </location>
</feature>
<sequence length="287" mass="29557">MKTKKIVIGAMAAAMLSLSVCSIAPAVAADETVQISVSKTTAEAGGEFKVDVSLAGYPDYWSPSAATLQSSTILRFLQSKDITAGTLAGTVSGDASSSMLPNFNNYSQEGLISVMWSTSVDDASKWLKGEGTFCTITGTVAAGTANGTVSEITVLPTSRETYDGSGVMNDAFDCGYLKDGVKVNFNVKPNAGSVTIGSEETTTTPPATTTTTTENKPGVSLRGDANLDNKVSVADAVAILQSIANKDKYALKPQGAVNGDVEGNNDGITGADALRIQKWDAGAITTL</sequence>
<dbReference type="GO" id="GO:0000272">
    <property type="term" value="P:polysaccharide catabolic process"/>
    <property type="evidence" value="ECO:0007669"/>
    <property type="project" value="InterPro"/>
</dbReference>
<organism evidence="3">
    <name type="scientific">Ruminococcus flavefaciens</name>
    <dbReference type="NCBI Taxonomy" id="1265"/>
    <lineage>
        <taxon>Bacteria</taxon>
        <taxon>Bacillati</taxon>
        <taxon>Bacillota</taxon>
        <taxon>Clostridia</taxon>
        <taxon>Eubacteriales</taxon>
        <taxon>Oscillospiraceae</taxon>
        <taxon>Ruminococcus</taxon>
    </lineage>
</organism>
<dbReference type="SUPFAM" id="SSF49384">
    <property type="entry name" value="Carbohydrate-binding domain"/>
    <property type="match status" value="1"/>
</dbReference>
<dbReference type="SUPFAM" id="SSF63446">
    <property type="entry name" value="Type I dockerin domain"/>
    <property type="match status" value="1"/>
</dbReference>
<dbReference type="Gene3D" id="2.60.40.680">
    <property type="match status" value="1"/>
</dbReference>
<feature type="region of interest" description="Disordered" evidence="1">
    <location>
        <begin position="196"/>
        <end position="215"/>
    </location>
</feature>
<evidence type="ECO:0000256" key="1">
    <source>
        <dbReference type="SAM" id="MobiDB-lite"/>
    </source>
</evidence>
<dbReference type="InterPro" id="IPR008965">
    <property type="entry name" value="CBM2/CBM3_carb-bd_dom_sf"/>
</dbReference>
<feature type="chain" id="PRO_5003521489" evidence="2">
    <location>
        <begin position="29"/>
        <end position="287"/>
    </location>
</feature>
<proteinExistence type="predicted"/>
<name>G9FDB7_RUMFL</name>
<dbReference type="InterPro" id="IPR036439">
    <property type="entry name" value="Dockerin_dom_sf"/>
</dbReference>
<dbReference type="Gene3D" id="1.10.1330.10">
    <property type="entry name" value="Dockerin domain"/>
    <property type="match status" value="1"/>
</dbReference>
<evidence type="ECO:0000256" key="2">
    <source>
        <dbReference type="SAM" id="SignalP"/>
    </source>
</evidence>
<reference evidence="3" key="1">
    <citation type="journal article" date="2011" name="PLoS ONE">
        <title>Cellulosomics, a Gene-Centric Approach to Investigating the Intraspecific Diversity and Adaptation of Ruminococcus flavefaciens within the Rumen.</title>
        <authorList>
            <person name="Brulc J.M."/>
            <person name="Yeoman C.J."/>
            <person name="Wilson M.K."/>
            <person name="Berg Miller M.E."/>
            <person name="Jeraldo P."/>
            <person name="Jindou S."/>
            <person name="Goldenfeld N."/>
            <person name="Flint H.J."/>
            <person name="Lamed R."/>
            <person name="Borovok I."/>
            <person name="Vodovnik M."/>
            <person name="Nelson K.E."/>
            <person name="Bayer E.A."/>
            <person name="White B.A."/>
        </authorList>
    </citation>
    <scope>NUCLEOTIDE SEQUENCE</scope>
    <source>
        <strain evidence="3">XT718P02</strain>
    </source>
</reference>
<protein>
    <submittedName>
        <fullName evidence="3">Scaffoldin C</fullName>
    </submittedName>
</protein>
<dbReference type="CDD" id="cd14256">
    <property type="entry name" value="Dockerin_I"/>
    <property type="match status" value="1"/>
</dbReference>
<dbReference type="GO" id="GO:0030246">
    <property type="term" value="F:carbohydrate binding"/>
    <property type="evidence" value="ECO:0007669"/>
    <property type="project" value="InterPro"/>
</dbReference>
<gene>
    <name evidence="3" type="primary">scaC</name>
</gene>
<evidence type="ECO:0000313" key="3">
    <source>
        <dbReference type="EMBL" id="AEV58582.1"/>
    </source>
</evidence>
<keyword evidence="2" id="KW-0732">Signal</keyword>